<name>A0A199W9V1_ANACO</name>
<dbReference type="InterPro" id="IPR026055">
    <property type="entry name" value="FAR"/>
</dbReference>
<dbReference type="STRING" id="4615.A0A199W9V1"/>
<dbReference type="GO" id="GO:0102965">
    <property type="term" value="F:alcohol-forming long-chain fatty acyl-CoA reductase activity"/>
    <property type="evidence" value="ECO:0007669"/>
    <property type="project" value="UniProtKB-EC"/>
</dbReference>
<keyword evidence="1" id="KW-0444">Lipid biosynthesis</keyword>
<dbReference type="SUPFAM" id="SSF51735">
    <property type="entry name" value="NAD(P)-binding Rossmann-fold domains"/>
    <property type="match status" value="1"/>
</dbReference>
<evidence type="ECO:0000259" key="2">
    <source>
        <dbReference type="Pfam" id="PF07993"/>
    </source>
</evidence>
<proteinExistence type="inferred from homology"/>
<dbReference type="GO" id="GO:0035336">
    <property type="term" value="P:long-chain fatty-acyl-CoA metabolic process"/>
    <property type="evidence" value="ECO:0007669"/>
    <property type="project" value="TreeGrafter"/>
</dbReference>
<dbReference type="GO" id="GO:0010345">
    <property type="term" value="P:suberin biosynthetic process"/>
    <property type="evidence" value="ECO:0007669"/>
    <property type="project" value="TreeGrafter"/>
</dbReference>
<protein>
    <recommendedName>
        <fullName evidence="1">Fatty acyl-CoA reductase</fullName>
        <ecNumber evidence="1">1.2.1.84</ecNumber>
    </recommendedName>
</protein>
<dbReference type="EMBL" id="LSRQ01000019">
    <property type="protein sequence ID" value="OAY86006.1"/>
    <property type="molecule type" value="Genomic_DNA"/>
</dbReference>
<organism evidence="3 4">
    <name type="scientific">Ananas comosus</name>
    <name type="common">Pineapple</name>
    <name type="synonym">Ananas ananas</name>
    <dbReference type="NCBI Taxonomy" id="4615"/>
    <lineage>
        <taxon>Eukaryota</taxon>
        <taxon>Viridiplantae</taxon>
        <taxon>Streptophyta</taxon>
        <taxon>Embryophyta</taxon>
        <taxon>Tracheophyta</taxon>
        <taxon>Spermatophyta</taxon>
        <taxon>Magnoliopsida</taxon>
        <taxon>Liliopsida</taxon>
        <taxon>Poales</taxon>
        <taxon>Bromeliaceae</taxon>
        <taxon>Bromelioideae</taxon>
        <taxon>Ananas</taxon>
    </lineage>
</organism>
<dbReference type="GO" id="GO:0080019">
    <property type="term" value="F:alcohol-forming very long-chain fatty acyl-CoA reductase activity"/>
    <property type="evidence" value="ECO:0007669"/>
    <property type="project" value="InterPro"/>
</dbReference>
<dbReference type="EC" id="1.2.1.84" evidence="1"/>
<keyword evidence="1" id="KW-0521">NADP</keyword>
<keyword evidence="1" id="KW-0443">Lipid metabolism</keyword>
<dbReference type="CDD" id="cd05236">
    <property type="entry name" value="FAR-N_SDR_e"/>
    <property type="match status" value="1"/>
</dbReference>
<dbReference type="PANTHER" id="PTHR11011">
    <property type="entry name" value="MALE STERILITY PROTEIN 2-RELATED"/>
    <property type="match status" value="1"/>
</dbReference>
<sequence>METSRIAGYFKDKNILITGATGFLGTIFVEKLLRVEPNVNKLFLLVRATNVASPKQRIQSEVIGKEIFQVLKDKHGKGFHSFIEEKLIPVAGDVVHENLGIEDSDIKEHLWKKINIIVNVAATTGFFERYDVALDVNVLGAKHVLEFAKKCVNLNMLLHVSTAYVAGENDGLILENQFSMGETLKGNSYLDIEAELNLVKERKRELDFDQSTDNIEKKTMKELGLTRARNFGWPNTYVFTKAMGEMLLGHLREDLPLVIIRPSIITSIYKEPLPGWMEGTRTIDSFIIGYAKGKLTCFLGDPNSTMDVIPGDMVVNAMISTIVAHSSQQDEFIYHVGSSMRNPASYSILEQCGYEYFLENPRIGKDGKPTKTKRLPIFRTLGSFQGYMTLRYKLPLEVLHMLNLIFCGLFAQRYNELSRIFDDTNLERLRVQMMKDKIEAQRFDFDPKSIDWKEYFYNIHIPGAIVDANDQSDHKIVTHVPKHNPMQNSKIWDDR</sequence>
<feature type="domain" description="Thioester reductase (TE)" evidence="2">
    <location>
        <begin position="17"/>
        <end position="318"/>
    </location>
</feature>
<reference evidence="3 4" key="1">
    <citation type="journal article" date="2016" name="DNA Res.">
        <title>The draft genome of MD-2 pineapple using hybrid error correction of long reads.</title>
        <authorList>
            <person name="Redwan R.M."/>
            <person name="Saidin A."/>
            <person name="Kumar S.V."/>
        </authorList>
    </citation>
    <scope>NUCLEOTIDE SEQUENCE [LARGE SCALE GENOMIC DNA]</scope>
    <source>
        <strain evidence="4">cv. MD2</strain>
        <tissue evidence="3">Leaf</tissue>
    </source>
</reference>
<comment type="similarity">
    <text evidence="1">Belongs to the fatty acyl-CoA reductase family.</text>
</comment>
<evidence type="ECO:0000256" key="1">
    <source>
        <dbReference type="RuleBase" id="RU363097"/>
    </source>
</evidence>
<dbReference type="Gene3D" id="3.40.50.720">
    <property type="entry name" value="NAD(P)-binding Rossmann-like Domain"/>
    <property type="match status" value="1"/>
</dbReference>
<dbReference type="Proteomes" id="UP000092600">
    <property type="component" value="Unassembled WGS sequence"/>
</dbReference>
<comment type="function">
    <text evidence="1">Catalyzes the reduction of fatty acyl-CoA to fatty alcohols.</text>
</comment>
<comment type="catalytic activity">
    <reaction evidence="1">
        <text>a long-chain fatty acyl-CoA + 2 NADPH + 2 H(+) = a long-chain primary fatty alcohol + 2 NADP(+) + CoA</text>
        <dbReference type="Rhea" id="RHEA:52716"/>
        <dbReference type="ChEBI" id="CHEBI:15378"/>
        <dbReference type="ChEBI" id="CHEBI:57287"/>
        <dbReference type="ChEBI" id="CHEBI:57783"/>
        <dbReference type="ChEBI" id="CHEBI:58349"/>
        <dbReference type="ChEBI" id="CHEBI:77396"/>
        <dbReference type="ChEBI" id="CHEBI:83139"/>
        <dbReference type="EC" id="1.2.1.84"/>
    </reaction>
</comment>
<accession>A0A199W9V1</accession>
<gene>
    <name evidence="3" type="ORF">ACMD2_22347</name>
</gene>
<dbReference type="InterPro" id="IPR036291">
    <property type="entry name" value="NAD(P)-bd_dom_sf"/>
</dbReference>
<evidence type="ECO:0000313" key="4">
    <source>
        <dbReference type="Proteomes" id="UP000092600"/>
    </source>
</evidence>
<dbReference type="PANTHER" id="PTHR11011:SF99">
    <property type="entry name" value="FATTY ACYL-COA REDUCTASE 3"/>
    <property type="match status" value="1"/>
</dbReference>
<dbReference type="AlphaFoldDB" id="A0A199W9V1"/>
<dbReference type="InterPro" id="IPR013120">
    <property type="entry name" value="FAR_NAD-bd"/>
</dbReference>
<comment type="caution">
    <text evidence="3">The sequence shown here is derived from an EMBL/GenBank/DDBJ whole genome shotgun (WGS) entry which is preliminary data.</text>
</comment>
<keyword evidence="1" id="KW-0560">Oxidoreductase</keyword>
<dbReference type="Pfam" id="PF07993">
    <property type="entry name" value="NAD_binding_4"/>
    <property type="match status" value="1"/>
</dbReference>
<evidence type="ECO:0000313" key="3">
    <source>
        <dbReference type="EMBL" id="OAY86006.1"/>
    </source>
</evidence>